<dbReference type="AlphaFoldDB" id="A0A1E3UQ84"/>
<accession>A0A1E3UQ84</accession>
<gene>
    <name evidence="3" type="ORF">BEI59_02885</name>
    <name evidence="2" type="ORF">BEI63_32525</name>
</gene>
<organism evidence="3 4">
    <name type="scientific">Eisenbergiella tayi</name>
    <dbReference type="NCBI Taxonomy" id="1432052"/>
    <lineage>
        <taxon>Bacteria</taxon>
        <taxon>Bacillati</taxon>
        <taxon>Bacillota</taxon>
        <taxon>Clostridia</taxon>
        <taxon>Lachnospirales</taxon>
        <taxon>Lachnospiraceae</taxon>
        <taxon>Eisenbergiella</taxon>
    </lineage>
</organism>
<evidence type="ECO:0000313" key="4">
    <source>
        <dbReference type="Proteomes" id="UP000094271"/>
    </source>
</evidence>
<keyword evidence="1" id="KW-0472">Membrane</keyword>
<keyword evidence="5" id="KW-1185">Reference proteome</keyword>
<comment type="caution">
    <text evidence="3">The sequence shown here is derived from an EMBL/GenBank/DDBJ whole genome shotgun (WGS) entry which is preliminary data.</text>
</comment>
<dbReference type="Proteomes" id="UP000094869">
    <property type="component" value="Unassembled WGS sequence"/>
</dbReference>
<reference evidence="2 5" key="1">
    <citation type="submission" date="2016-08" db="EMBL/GenBank/DDBJ databases">
        <title>Characterization of Isolates of Eisenbergiella tayi Derived from Blood Cultures, Using Whole Genome Sequencing.</title>
        <authorList>
            <person name="Bernier A.-M."/>
            <person name="Burdz T."/>
            <person name="Wiebe D."/>
            <person name="Bernard K."/>
        </authorList>
    </citation>
    <scope>NUCLEOTIDE SEQUENCE [LARGE SCALE GENOMIC DNA]</scope>
    <source>
        <strain evidence="2 5">NML120146</strain>
    </source>
</reference>
<dbReference type="EMBL" id="MEHD01000056">
    <property type="protein sequence ID" value="ODR44325.1"/>
    <property type="molecule type" value="Genomic_DNA"/>
</dbReference>
<evidence type="ECO:0000313" key="2">
    <source>
        <dbReference type="EMBL" id="ODR44325.1"/>
    </source>
</evidence>
<name>A0A1E3UQ84_9FIRM</name>
<keyword evidence="1" id="KW-0812">Transmembrane</keyword>
<evidence type="ECO:0000313" key="5">
    <source>
        <dbReference type="Proteomes" id="UP000094869"/>
    </source>
</evidence>
<evidence type="ECO:0000256" key="1">
    <source>
        <dbReference type="SAM" id="Phobius"/>
    </source>
</evidence>
<sequence length="80" mass="9667">MLLAELFRLLKLVFYLRLMLHFAYYSINVRIFLVVFGKSEKYFENFLTLERIEIWPDFICIQPFIYTKILSEQIAASGMF</sequence>
<feature type="transmembrane region" description="Helical" evidence="1">
    <location>
        <begin position="12"/>
        <end position="36"/>
    </location>
</feature>
<keyword evidence="1" id="KW-1133">Transmembrane helix</keyword>
<reference evidence="3 4" key="2">
    <citation type="submission" date="2016-08" db="EMBL/GenBank/DDBJ databases">
        <authorList>
            <person name="Seilhamer J.J."/>
        </authorList>
    </citation>
    <scope>NUCLEOTIDE SEQUENCE [LARGE SCALE GENOMIC DNA]</scope>
    <source>
        <strain evidence="3 4">NML150140-1</strain>
    </source>
</reference>
<protein>
    <submittedName>
        <fullName evidence="3">Uncharacterized protein</fullName>
    </submittedName>
</protein>
<dbReference type="Proteomes" id="UP000094271">
    <property type="component" value="Unassembled WGS sequence"/>
</dbReference>
<proteinExistence type="predicted"/>
<evidence type="ECO:0000313" key="3">
    <source>
        <dbReference type="EMBL" id="ODR56101.1"/>
    </source>
</evidence>
<dbReference type="EMBL" id="MEHA01000001">
    <property type="protein sequence ID" value="ODR56101.1"/>
    <property type="molecule type" value="Genomic_DNA"/>
</dbReference>